<organism evidence="1">
    <name type="scientific">Dulem virus 42</name>
    <dbReference type="NCBI Taxonomy" id="3145760"/>
    <lineage>
        <taxon>Viruses</taxon>
        <taxon>Duplodnaviria</taxon>
        <taxon>Heunggongvirae</taxon>
        <taxon>Uroviricota</taxon>
        <taxon>Caudoviricetes</taxon>
    </lineage>
</organism>
<sequence length="108" mass="12068">MSSTDKSKLDGIDMSNIVNVVHIEDYSTSGAVMPTSSKTMYTYESYPAIIRYTSTEMCVISPHINSDTGRPYGMVVFTKNGSSWEFSAKHSQWSYVPSAYKAYFGYAD</sequence>
<protein>
    <submittedName>
        <fullName evidence="1">Uncharacterized protein</fullName>
    </submittedName>
</protein>
<reference evidence="1" key="1">
    <citation type="submission" date="2024-03" db="EMBL/GenBank/DDBJ databases">
        <title>Diverse circular DNA viruses in blood, oral, and fecal samples of captive lemurs.</title>
        <authorList>
            <person name="Paietta E.N."/>
            <person name="Kraberger S."/>
            <person name="Lund M.C."/>
            <person name="Custer J.M."/>
            <person name="Vargas K.M."/>
            <person name="Ehmke E.E."/>
            <person name="Yoder A.D."/>
            <person name="Varsani A."/>
        </authorList>
    </citation>
    <scope>NUCLEOTIDE SEQUENCE</scope>
    <source>
        <strain evidence="1">Duke_30FF_63</strain>
    </source>
</reference>
<accession>A0AAU8B7K6</accession>
<evidence type="ECO:0000313" key="1">
    <source>
        <dbReference type="EMBL" id="XCD08330.1"/>
    </source>
</evidence>
<proteinExistence type="predicted"/>
<dbReference type="EMBL" id="PP511876">
    <property type="protein sequence ID" value="XCD08330.1"/>
    <property type="molecule type" value="Genomic_DNA"/>
</dbReference>
<name>A0AAU8B7K6_9CAUD</name>